<feature type="transmembrane region" description="Helical" evidence="2">
    <location>
        <begin position="734"/>
        <end position="765"/>
    </location>
</feature>
<dbReference type="AlphaFoldDB" id="A0A8H5LVR5"/>
<reference evidence="3 4" key="1">
    <citation type="journal article" date="2020" name="ISME J.">
        <title>Uncovering the hidden diversity of litter-decomposition mechanisms in mushroom-forming fungi.</title>
        <authorList>
            <person name="Floudas D."/>
            <person name="Bentzer J."/>
            <person name="Ahren D."/>
            <person name="Johansson T."/>
            <person name="Persson P."/>
            <person name="Tunlid A."/>
        </authorList>
    </citation>
    <scope>NUCLEOTIDE SEQUENCE [LARGE SCALE GENOMIC DNA]</scope>
    <source>
        <strain evidence="3 4">CBS 291.85</strain>
    </source>
</reference>
<dbReference type="OrthoDB" id="9451547at2759"/>
<gene>
    <name evidence="3" type="ORF">D9758_004082</name>
</gene>
<sequence length="777" mass="77216">MHIHYFDPNAEKGLAGVVFADPVPALELLFPNPANADCPLVAGAPNGEVGVVDDPAVAPKGLKPPKALPPAVLVAVTVVEGVDDAPNENAGFFSPSDDAAGAGVENPNPDEGLGASDEVELLVPEGVAGVANAKADLVFSAGFDAAPNGEEVPVLLAAPNGDEVLLLLAAPNENGEDVEAAGVAVLDADEPPKAVVAPNVDLGAVVEELAAVDDDAEELPNPLEPKGEGAGVVEPVAEVPVAEGADEAPKIDFPAPNPNAPPLLVPVVEPDPDPAASPSFLELDSGAFDPKTLVPEPKADFAAPSVPATEPGTFAPKTLLDPNGLPVVAPPNAEVCPNTDWAPEAVLVLESLDGLLLLAAPKTFPLLAGLPPKGDGDDALAVVADDDEEGPKLKVGGFGASVAPGAGVADGVAFLGVEKLNRGAGVVDPVFEAFPPLPEPFSSPAGLGALDAPNGEAPNAPFSVEEVGAALLAEIVGLFALPKSNFKPPEGAAELLEFVCPWFWFCELLNVLPNAEGAGEEGFAKENGDGAGAGDEDWVAGGGIDVEEGAGPIRANNEGVELVLEAFPELVPCFCSAGLEGMPKLNLGADVVELSPPGAGVGAEAAAGAGVGVGALEGNPSPIPADLSWGLVPPGAPKENDGGAVEVGAAAGAGDGAGGFASVVEPGVLGFEKNDGIGVAAGFGCSALLLLLAGGTPNDNLGAVEVFEAAFPDPGNENEGGAGVEVLPCSSGGFVSVIIGMIGFAASFFSSSFFVACLIFIIALASNSCFSHLENCL</sequence>
<evidence type="ECO:0000313" key="4">
    <source>
        <dbReference type="Proteomes" id="UP000559256"/>
    </source>
</evidence>
<name>A0A8H5LVR5_9AGAR</name>
<proteinExistence type="predicted"/>
<dbReference type="Proteomes" id="UP000559256">
    <property type="component" value="Unassembled WGS sequence"/>
</dbReference>
<dbReference type="EMBL" id="JAACJM010000009">
    <property type="protein sequence ID" value="KAF5371332.1"/>
    <property type="molecule type" value="Genomic_DNA"/>
</dbReference>
<accession>A0A8H5LVR5</accession>
<protein>
    <submittedName>
        <fullName evidence="3">Uncharacterized protein</fullName>
    </submittedName>
</protein>
<evidence type="ECO:0000313" key="3">
    <source>
        <dbReference type="EMBL" id="KAF5371332.1"/>
    </source>
</evidence>
<evidence type="ECO:0000256" key="2">
    <source>
        <dbReference type="SAM" id="Phobius"/>
    </source>
</evidence>
<evidence type="ECO:0000256" key="1">
    <source>
        <dbReference type="SAM" id="MobiDB-lite"/>
    </source>
</evidence>
<organism evidence="3 4">
    <name type="scientific">Tetrapyrgos nigripes</name>
    <dbReference type="NCBI Taxonomy" id="182062"/>
    <lineage>
        <taxon>Eukaryota</taxon>
        <taxon>Fungi</taxon>
        <taxon>Dikarya</taxon>
        <taxon>Basidiomycota</taxon>
        <taxon>Agaricomycotina</taxon>
        <taxon>Agaricomycetes</taxon>
        <taxon>Agaricomycetidae</taxon>
        <taxon>Agaricales</taxon>
        <taxon>Marasmiineae</taxon>
        <taxon>Marasmiaceae</taxon>
        <taxon>Tetrapyrgos</taxon>
    </lineage>
</organism>
<keyword evidence="4" id="KW-1185">Reference proteome</keyword>
<comment type="caution">
    <text evidence="3">The sequence shown here is derived from an EMBL/GenBank/DDBJ whole genome shotgun (WGS) entry which is preliminary data.</text>
</comment>
<feature type="region of interest" description="Disordered" evidence="1">
    <location>
        <begin position="87"/>
        <end position="115"/>
    </location>
</feature>
<keyword evidence="2" id="KW-0812">Transmembrane</keyword>
<keyword evidence="2" id="KW-0472">Membrane</keyword>
<keyword evidence="2" id="KW-1133">Transmembrane helix</keyword>